<protein>
    <submittedName>
        <fullName evidence="3">Flagellar basal body-associated protein FliL</fullName>
    </submittedName>
</protein>
<keyword evidence="2" id="KW-0472">Membrane</keyword>
<evidence type="ECO:0000313" key="3">
    <source>
        <dbReference type="EMBL" id="RZQ62142.1"/>
    </source>
</evidence>
<keyword evidence="3" id="KW-0282">Flagellum</keyword>
<feature type="region of interest" description="Disordered" evidence="1">
    <location>
        <begin position="246"/>
        <end position="294"/>
    </location>
</feature>
<name>A0A4Q7J5Y2_9PSEU</name>
<proteinExistence type="predicted"/>
<dbReference type="AlphaFoldDB" id="A0A4Q7J5Y2"/>
<keyword evidence="2" id="KW-1133">Transmembrane helix</keyword>
<dbReference type="EMBL" id="SFCC01000010">
    <property type="protein sequence ID" value="RZQ62142.1"/>
    <property type="molecule type" value="Genomic_DNA"/>
</dbReference>
<accession>A0A4Q7J5Y2</accession>
<feature type="compositionally biased region" description="Low complexity" evidence="1">
    <location>
        <begin position="38"/>
        <end position="74"/>
    </location>
</feature>
<reference evidence="3 4" key="1">
    <citation type="submission" date="2019-02" db="EMBL/GenBank/DDBJ databases">
        <title>Draft genome sequence of Amycolatopsis sp. 8-3EHSu isolated from roots of Suaeda maritima.</title>
        <authorList>
            <person name="Duangmal K."/>
            <person name="Chantavorakit T."/>
        </authorList>
    </citation>
    <scope>NUCLEOTIDE SEQUENCE [LARGE SCALE GENOMIC DNA]</scope>
    <source>
        <strain evidence="3 4">8-3EHSu</strain>
    </source>
</reference>
<sequence>MSWQEELRKLDEELASGRLSADDYRVRRDQVLSSAVAPGDPQPQQQQQPPQQPGGMFTPQQPTRQPPWQQQQQPPQQPTGDPNATQVVGPVSPPAGTPQQSNAEATQIVGPADLSSDRTQAVPHWQAQAPQQPQYAPPQQPGFPASPAGGFQQPASPAGGFQQPQQPQHPQQQPGWNTPDDVNPPWGGSDFPPISPASESEWTRQGPEAFDDSGKGKGGKIAIIAVVAVLVLGGLVTGGIFLFGGGGGEENPPTTQAQSPPPPPPAPPKPTGPGPNSPLIERIPAPPGQADAKSGKLDLNQLTTLGIMDQTSVDALKGNGATEAAWRGSVKGADANSPHPDKFSVTAVKFADATKARAAATALTKHQDELGWILDKTQFPGIPTSVVFHKEVNQKKVGYHGVWVSGNTLVQVSVSLDPIPEPAKEAEAAMSGSYQRQTVATLKNFPAS</sequence>
<evidence type="ECO:0000313" key="4">
    <source>
        <dbReference type="Proteomes" id="UP000292003"/>
    </source>
</evidence>
<dbReference type="Proteomes" id="UP000292003">
    <property type="component" value="Unassembled WGS sequence"/>
</dbReference>
<feature type="region of interest" description="Disordered" evidence="1">
    <location>
        <begin position="15"/>
        <end position="217"/>
    </location>
</feature>
<dbReference type="RefSeq" id="WP_130477235.1">
    <property type="nucleotide sequence ID" value="NZ_SFCC01000010.1"/>
</dbReference>
<feature type="compositionally biased region" description="Pro residues" evidence="1">
    <location>
        <begin position="259"/>
        <end position="276"/>
    </location>
</feature>
<keyword evidence="3" id="KW-0969">Cilium</keyword>
<keyword evidence="3" id="KW-0966">Cell projection</keyword>
<feature type="compositionally biased region" description="Low complexity" evidence="1">
    <location>
        <begin position="152"/>
        <end position="175"/>
    </location>
</feature>
<feature type="compositionally biased region" description="Low complexity" evidence="1">
    <location>
        <begin position="120"/>
        <end position="134"/>
    </location>
</feature>
<evidence type="ECO:0000256" key="2">
    <source>
        <dbReference type="SAM" id="Phobius"/>
    </source>
</evidence>
<comment type="caution">
    <text evidence="3">The sequence shown here is derived from an EMBL/GenBank/DDBJ whole genome shotgun (WGS) entry which is preliminary data.</text>
</comment>
<feature type="transmembrane region" description="Helical" evidence="2">
    <location>
        <begin position="221"/>
        <end position="243"/>
    </location>
</feature>
<keyword evidence="4" id="KW-1185">Reference proteome</keyword>
<keyword evidence="2" id="KW-0812">Transmembrane</keyword>
<feature type="compositionally biased region" description="Basic and acidic residues" evidence="1">
    <location>
        <begin position="20"/>
        <end position="30"/>
    </location>
</feature>
<evidence type="ECO:0000256" key="1">
    <source>
        <dbReference type="SAM" id="MobiDB-lite"/>
    </source>
</evidence>
<gene>
    <name evidence="3" type="ORF">EWH70_21445</name>
</gene>
<organism evidence="3 4">
    <name type="scientific">Amycolatopsis suaedae</name>
    <dbReference type="NCBI Taxonomy" id="2510978"/>
    <lineage>
        <taxon>Bacteria</taxon>
        <taxon>Bacillati</taxon>
        <taxon>Actinomycetota</taxon>
        <taxon>Actinomycetes</taxon>
        <taxon>Pseudonocardiales</taxon>
        <taxon>Pseudonocardiaceae</taxon>
        <taxon>Amycolatopsis</taxon>
    </lineage>
</organism>
<dbReference type="OrthoDB" id="3692386at2"/>